<sequence>MVLNLKINAKKFQDKISTRCKRSAFNLLNHLLNSRQYIFWNFASL</sequence>
<proteinExistence type="predicted"/>
<accession>A0A9N8VFY5</accession>
<dbReference type="EMBL" id="CAJVPV010000206">
    <property type="protein sequence ID" value="CAG8446672.1"/>
    <property type="molecule type" value="Genomic_DNA"/>
</dbReference>
<dbReference type="Proteomes" id="UP000789342">
    <property type="component" value="Unassembled WGS sequence"/>
</dbReference>
<evidence type="ECO:0000313" key="1">
    <source>
        <dbReference type="EMBL" id="CAG8446672.1"/>
    </source>
</evidence>
<comment type="caution">
    <text evidence="1">The sequence shown here is derived from an EMBL/GenBank/DDBJ whole genome shotgun (WGS) entry which is preliminary data.</text>
</comment>
<protein>
    <submittedName>
        <fullName evidence="1">1478_t:CDS:1</fullName>
    </submittedName>
</protein>
<name>A0A9N8VFY5_9GLOM</name>
<gene>
    <name evidence="1" type="ORF">AMORRO_LOCUS653</name>
</gene>
<keyword evidence="2" id="KW-1185">Reference proteome</keyword>
<evidence type="ECO:0000313" key="2">
    <source>
        <dbReference type="Proteomes" id="UP000789342"/>
    </source>
</evidence>
<organism evidence="1 2">
    <name type="scientific">Acaulospora morrowiae</name>
    <dbReference type="NCBI Taxonomy" id="94023"/>
    <lineage>
        <taxon>Eukaryota</taxon>
        <taxon>Fungi</taxon>
        <taxon>Fungi incertae sedis</taxon>
        <taxon>Mucoromycota</taxon>
        <taxon>Glomeromycotina</taxon>
        <taxon>Glomeromycetes</taxon>
        <taxon>Diversisporales</taxon>
        <taxon>Acaulosporaceae</taxon>
        <taxon>Acaulospora</taxon>
    </lineage>
</organism>
<reference evidence="1" key="1">
    <citation type="submission" date="2021-06" db="EMBL/GenBank/DDBJ databases">
        <authorList>
            <person name="Kallberg Y."/>
            <person name="Tangrot J."/>
            <person name="Rosling A."/>
        </authorList>
    </citation>
    <scope>NUCLEOTIDE SEQUENCE</scope>
    <source>
        <strain evidence="1">CL551</strain>
    </source>
</reference>
<dbReference type="AlphaFoldDB" id="A0A9N8VFY5"/>